<gene>
    <name evidence="1" type="ORF">DQ384_30685</name>
</gene>
<dbReference type="RefSeq" id="WP_114032371.1">
    <property type="nucleotide sequence ID" value="NZ_QOIL01000021.1"/>
</dbReference>
<dbReference type="AlphaFoldDB" id="A0A367F7P8"/>
<proteinExistence type="predicted"/>
<evidence type="ECO:0008006" key="3">
    <source>
        <dbReference type="Google" id="ProtNLM"/>
    </source>
</evidence>
<keyword evidence="2" id="KW-1185">Reference proteome</keyword>
<protein>
    <recommendedName>
        <fullName evidence="3">Schlafen AlbA-2 domain-containing protein</fullName>
    </recommendedName>
</protein>
<dbReference type="InterPro" id="IPR038461">
    <property type="entry name" value="Schlafen_AlbA_2_dom_sf"/>
</dbReference>
<dbReference type="Gene3D" id="3.30.950.30">
    <property type="entry name" value="Schlafen, AAA domain"/>
    <property type="match status" value="1"/>
</dbReference>
<comment type="caution">
    <text evidence="1">The sequence shown here is derived from an EMBL/GenBank/DDBJ whole genome shotgun (WGS) entry which is preliminary data.</text>
</comment>
<accession>A0A367F7P8</accession>
<sequence>MVLAPVVNSEKLHELLAWETEYATLDFKTSSKLSEKRDQVKIAKDIGAMSVHGGFLVIGVDGRGKPTGKVSPSDADLFVQIGMDLLGHLHVGNRGVGGDHVRDQMRAAESGIVRRLSRWTL</sequence>
<reference evidence="1 2" key="1">
    <citation type="submission" date="2018-06" db="EMBL/GenBank/DDBJ databases">
        <title>Sphaerisporangium craniellae sp. nov., isolated from a marine sponge in the South China Sea.</title>
        <authorList>
            <person name="Li L."/>
        </authorList>
    </citation>
    <scope>NUCLEOTIDE SEQUENCE [LARGE SCALE GENOMIC DNA]</scope>
    <source>
        <strain evidence="1 2">CCTCC AA 208026</strain>
    </source>
</reference>
<dbReference type="EMBL" id="QOIL01000021">
    <property type="protein sequence ID" value="RCG25882.1"/>
    <property type="molecule type" value="Genomic_DNA"/>
</dbReference>
<dbReference type="Proteomes" id="UP000253094">
    <property type="component" value="Unassembled WGS sequence"/>
</dbReference>
<evidence type="ECO:0000313" key="2">
    <source>
        <dbReference type="Proteomes" id="UP000253094"/>
    </source>
</evidence>
<dbReference type="OrthoDB" id="3323226at2"/>
<organism evidence="1 2">
    <name type="scientific">Sphaerisporangium album</name>
    <dbReference type="NCBI Taxonomy" id="509200"/>
    <lineage>
        <taxon>Bacteria</taxon>
        <taxon>Bacillati</taxon>
        <taxon>Actinomycetota</taxon>
        <taxon>Actinomycetes</taxon>
        <taxon>Streptosporangiales</taxon>
        <taxon>Streptosporangiaceae</taxon>
        <taxon>Sphaerisporangium</taxon>
    </lineage>
</organism>
<evidence type="ECO:0000313" key="1">
    <source>
        <dbReference type="EMBL" id="RCG25882.1"/>
    </source>
</evidence>
<name>A0A367F7P8_9ACTN</name>